<dbReference type="Pfam" id="PF13960">
    <property type="entry name" value="DUF4218"/>
    <property type="match status" value="1"/>
</dbReference>
<proteinExistence type="predicted"/>
<dbReference type="AlphaFoldDB" id="A0A9D3ULR6"/>
<keyword evidence="3" id="KW-1185">Reference proteome</keyword>
<dbReference type="OrthoDB" id="1878503at2759"/>
<dbReference type="Proteomes" id="UP000828251">
    <property type="component" value="Unassembled WGS sequence"/>
</dbReference>
<dbReference type="PANTHER" id="PTHR48258:SF3">
    <property type="entry name" value="FK506-BINDING PROTEIN 4-LIKE ISOFORM X1"/>
    <property type="match status" value="1"/>
</dbReference>
<gene>
    <name evidence="2" type="ORF">J1N35_038296</name>
</gene>
<organism evidence="2 3">
    <name type="scientific">Gossypium stocksii</name>
    <dbReference type="NCBI Taxonomy" id="47602"/>
    <lineage>
        <taxon>Eukaryota</taxon>
        <taxon>Viridiplantae</taxon>
        <taxon>Streptophyta</taxon>
        <taxon>Embryophyta</taxon>
        <taxon>Tracheophyta</taxon>
        <taxon>Spermatophyta</taxon>
        <taxon>Magnoliopsida</taxon>
        <taxon>eudicotyledons</taxon>
        <taxon>Gunneridae</taxon>
        <taxon>Pentapetalae</taxon>
        <taxon>rosids</taxon>
        <taxon>malvids</taxon>
        <taxon>Malvales</taxon>
        <taxon>Malvaceae</taxon>
        <taxon>Malvoideae</taxon>
        <taxon>Gossypium</taxon>
    </lineage>
</organism>
<protein>
    <recommendedName>
        <fullName evidence="1">DUF4218 domain-containing protein</fullName>
    </recommendedName>
</protein>
<feature type="domain" description="DUF4218" evidence="1">
    <location>
        <begin position="29"/>
        <end position="119"/>
    </location>
</feature>
<evidence type="ECO:0000259" key="1">
    <source>
        <dbReference type="Pfam" id="PF13960"/>
    </source>
</evidence>
<sequence>MHIKKNVCDNVVGILLNLSREGKDNIKRLCAKSIDPEEVDQIQIKVVLTLCEMEKIFPPSFFIVMIHLIIHLLMEVKLGGHVQYMRMYSIERYIIGLKASVQNRAYLEGSITEGTFLESQQAAYDSIQMTKRTEDKWLVEKFPKWLAN</sequence>
<evidence type="ECO:0000313" key="3">
    <source>
        <dbReference type="Proteomes" id="UP000828251"/>
    </source>
</evidence>
<dbReference type="PANTHER" id="PTHR48258">
    <property type="entry name" value="DUF4218 DOMAIN-CONTAINING PROTEIN-RELATED"/>
    <property type="match status" value="1"/>
</dbReference>
<name>A0A9D3ULR6_9ROSI</name>
<accession>A0A9D3ULR6</accession>
<dbReference type="InterPro" id="IPR025452">
    <property type="entry name" value="DUF4218"/>
</dbReference>
<reference evidence="2 3" key="1">
    <citation type="journal article" date="2021" name="Plant Biotechnol. J.">
        <title>Multi-omics assisted identification of the key and species-specific regulatory components of drought-tolerant mechanisms in Gossypium stocksii.</title>
        <authorList>
            <person name="Yu D."/>
            <person name="Ke L."/>
            <person name="Zhang D."/>
            <person name="Wu Y."/>
            <person name="Sun Y."/>
            <person name="Mei J."/>
            <person name="Sun J."/>
            <person name="Sun Y."/>
        </authorList>
    </citation>
    <scope>NUCLEOTIDE SEQUENCE [LARGE SCALE GENOMIC DNA]</scope>
    <source>
        <strain evidence="3">cv. E1</strain>
        <tissue evidence="2">Leaf</tissue>
    </source>
</reference>
<comment type="caution">
    <text evidence="2">The sequence shown here is derived from an EMBL/GenBank/DDBJ whole genome shotgun (WGS) entry which is preliminary data.</text>
</comment>
<evidence type="ECO:0000313" key="2">
    <source>
        <dbReference type="EMBL" id="KAH1047512.1"/>
    </source>
</evidence>
<dbReference type="EMBL" id="JAIQCV010000011">
    <property type="protein sequence ID" value="KAH1047512.1"/>
    <property type="molecule type" value="Genomic_DNA"/>
</dbReference>